<dbReference type="Proteomes" id="UP000245956">
    <property type="component" value="Unassembled WGS sequence"/>
</dbReference>
<reference evidence="2 3" key="1">
    <citation type="journal article" date="2016" name="Front. Microbiol.">
        <title>Genome and transcriptome sequences reveal the specific parasitism of the nematophagous Purpureocillium lilacinum 36-1.</title>
        <authorList>
            <person name="Xie J."/>
            <person name="Li S."/>
            <person name="Mo C."/>
            <person name="Xiao X."/>
            <person name="Peng D."/>
            <person name="Wang G."/>
            <person name="Xiao Y."/>
        </authorList>
    </citation>
    <scope>NUCLEOTIDE SEQUENCE [LARGE SCALE GENOMIC DNA]</scope>
    <source>
        <strain evidence="2 3">36-1</strain>
    </source>
</reference>
<comment type="caution">
    <text evidence="2">The sequence shown here is derived from an EMBL/GenBank/DDBJ whole genome shotgun (WGS) entry which is preliminary data.</text>
</comment>
<protein>
    <submittedName>
        <fullName evidence="2">Uncharacterized protein</fullName>
    </submittedName>
</protein>
<gene>
    <name evidence="2" type="ORF">PCL_01055</name>
</gene>
<feature type="region of interest" description="Disordered" evidence="1">
    <location>
        <begin position="91"/>
        <end position="114"/>
    </location>
</feature>
<dbReference type="AlphaFoldDB" id="A0A2U3E4H5"/>
<organism evidence="2 3">
    <name type="scientific">Purpureocillium lilacinum</name>
    <name type="common">Paecilomyces lilacinus</name>
    <dbReference type="NCBI Taxonomy" id="33203"/>
    <lineage>
        <taxon>Eukaryota</taxon>
        <taxon>Fungi</taxon>
        <taxon>Dikarya</taxon>
        <taxon>Ascomycota</taxon>
        <taxon>Pezizomycotina</taxon>
        <taxon>Sordariomycetes</taxon>
        <taxon>Hypocreomycetidae</taxon>
        <taxon>Hypocreales</taxon>
        <taxon>Ophiocordycipitaceae</taxon>
        <taxon>Purpureocillium</taxon>
    </lineage>
</organism>
<proteinExistence type="predicted"/>
<evidence type="ECO:0000256" key="1">
    <source>
        <dbReference type="SAM" id="MobiDB-lite"/>
    </source>
</evidence>
<dbReference type="PANTHER" id="PTHR35332:SF2">
    <property type="entry name" value="REGULATION OF ENOLASE PROTEIN 1"/>
    <property type="match status" value="1"/>
</dbReference>
<dbReference type="EMBL" id="LCWV01000012">
    <property type="protein sequence ID" value="PWI69408.1"/>
    <property type="molecule type" value="Genomic_DNA"/>
</dbReference>
<feature type="compositionally biased region" description="Low complexity" evidence="1">
    <location>
        <begin position="91"/>
        <end position="104"/>
    </location>
</feature>
<dbReference type="Pfam" id="PF07081">
    <property type="entry name" value="DUF1349"/>
    <property type="match status" value="1"/>
</dbReference>
<name>A0A2U3E4H5_PURLI</name>
<dbReference type="InterPro" id="IPR009784">
    <property type="entry name" value="DUF1349"/>
</dbReference>
<evidence type="ECO:0000313" key="3">
    <source>
        <dbReference type="Proteomes" id="UP000245956"/>
    </source>
</evidence>
<accession>A0A2U3E4H5</accession>
<sequence length="363" mass="38886">MDRAACTAQRFIAAPQRACPPSRGVSGDIHPPSSPAKLPWNGARPAGPPKVTSALPSHASVLHMCVCPPAGIKPHERPHILILIPSRAKLPTITPTSPQTPTRTCGRSRPRTTSLTVRTCSPNHLPLPRVVTITVTITTTLTLTLALNLQVVNPLANSRMPFTLFAAPYLTHSRQPTTAFRSASLTFASPYATQFDQAGLLLVFHPPSSHLPFPANNIKSPTDVPAHRKWIKAGVEFFDGAPRLSTVCCDNWADWSVASLPTTTAATPSSADADQALAEIVAGQRPVTITIAKETSSNGSCLWVHYVDPATGAKTPMREINWPYGEPAGPGWELEVAAAVARPAKSTTDKLEATFTEFDVKWA</sequence>
<dbReference type="Gene3D" id="2.60.120.200">
    <property type="match status" value="1"/>
</dbReference>
<evidence type="ECO:0000313" key="2">
    <source>
        <dbReference type="EMBL" id="PWI69408.1"/>
    </source>
</evidence>
<dbReference type="PANTHER" id="PTHR35332">
    <property type="entry name" value="REGULATION OF ENOLASE PROTEIN 1"/>
    <property type="match status" value="1"/>
</dbReference>